<dbReference type="InterPro" id="IPR002560">
    <property type="entry name" value="Transposase_DDE"/>
</dbReference>
<dbReference type="OrthoDB" id="1428197at2"/>
<reference evidence="2 3" key="1">
    <citation type="submission" date="2016-10" db="EMBL/GenBank/DDBJ databases">
        <authorList>
            <person name="de Groot N.N."/>
        </authorList>
    </citation>
    <scope>NUCLEOTIDE SEQUENCE [LARGE SCALE GENOMIC DNA]</scope>
    <source>
        <strain evidence="2 3">Vu-144</strain>
    </source>
</reference>
<evidence type="ECO:0000313" key="3">
    <source>
        <dbReference type="Proteomes" id="UP000199041"/>
    </source>
</evidence>
<keyword evidence="3" id="KW-1185">Reference proteome</keyword>
<dbReference type="EMBL" id="FNQY01000014">
    <property type="protein sequence ID" value="SEA33331.1"/>
    <property type="molecule type" value="Genomic_DNA"/>
</dbReference>
<dbReference type="Pfam" id="PF01610">
    <property type="entry name" value="DDE_Tnp_ISL3"/>
    <property type="match status" value="1"/>
</dbReference>
<evidence type="ECO:0000313" key="2">
    <source>
        <dbReference type="EMBL" id="SEA33331.1"/>
    </source>
</evidence>
<protein>
    <submittedName>
        <fullName evidence="2">Transposase</fullName>
    </submittedName>
</protein>
<dbReference type="Proteomes" id="UP000199041">
    <property type="component" value="Unassembled WGS sequence"/>
</dbReference>
<sequence>MDKVRKAEVKHSDEFKRTKYIWLMDPRRLNSHQEIKLNDFLRESTLKTANAYQMKIAFDQLWKVHSSTSEQVLMPG</sequence>
<accession>A0A1H4AC96</accession>
<proteinExistence type="predicted"/>
<dbReference type="RefSeq" id="WP_091398844.1">
    <property type="nucleotide sequence ID" value="NZ_FNQY01000014.1"/>
</dbReference>
<evidence type="ECO:0000259" key="1">
    <source>
        <dbReference type="Pfam" id="PF01610"/>
    </source>
</evidence>
<dbReference type="AlphaFoldDB" id="A0A1H4AC96"/>
<name>A0A1H4AC96_9BACT</name>
<dbReference type="STRING" id="551991.SAMN05192529_11421"/>
<feature type="domain" description="Transposase IS204/IS1001/IS1096/IS1165 DDE" evidence="1">
    <location>
        <begin position="1"/>
        <end position="67"/>
    </location>
</feature>
<gene>
    <name evidence="2" type="ORF">SAMN05192529_11421</name>
</gene>
<organism evidence="2 3">
    <name type="scientific">Arachidicoccus rhizosphaerae</name>
    <dbReference type="NCBI Taxonomy" id="551991"/>
    <lineage>
        <taxon>Bacteria</taxon>
        <taxon>Pseudomonadati</taxon>
        <taxon>Bacteroidota</taxon>
        <taxon>Chitinophagia</taxon>
        <taxon>Chitinophagales</taxon>
        <taxon>Chitinophagaceae</taxon>
        <taxon>Arachidicoccus</taxon>
    </lineage>
</organism>